<dbReference type="Pfam" id="PF00795">
    <property type="entry name" value="CN_hydrolase"/>
    <property type="match status" value="2"/>
</dbReference>
<dbReference type="CDD" id="cd07197">
    <property type="entry name" value="nitrilase"/>
    <property type="match status" value="2"/>
</dbReference>
<dbReference type="SUPFAM" id="SSF56317">
    <property type="entry name" value="Carbon-nitrogen hydrolase"/>
    <property type="match status" value="2"/>
</dbReference>
<dbReference type="RefSeq" id="WP_231446099.1">
    <property type="nucleotide sequence ID" value="NZ_JAJOMB010000014.1"/>
</dbReference>
<proteinExistence type="predicted"/>
<dbReference type="Proteomes" id="UP001138997">
    <property type="component" value="Unassembled WGS sequence"/>
</dbReference>
<dbReference type="AlphaFoldDB" id="A0A9X1NI41"/>
<feature type="domain" description="CN hydrolase" evidence="2">
    <location>
        <begin position="294"/>
        <end position="535"/>
    </location>
</feature>
<reference evidence="3" key="1">
    <citation type="submission" date="2021-11" db="EMBL/GenBank/DDBJ databases">
        <title>Streptomyces corallinus and Kineosporia corallina sp. nov., two new coral-derived marine actinobacteria.</title>
        <authorList>
            <person name="Buangrab K."/>
            <person name="Sutthacheep M."/>
            <person name="Yeemin T."/>
            <person name="Harunari E."/>
            <person name="Igarashi Y."/>
            <person name="Sripreechasak P."/>
            <person name="Kanchanasin P."/>
            <person name="Tanasupawat S."/>
            <person name="Phongsopitanun W."/>
        </authorList>
    </citation>
    <scope>NUCLEOTIDE SEQUENCE</scope>
    <source>
        <strain evidence="3">JCM 31032</strain>
    </source>
</reference>
<name>A0A9X1NI41_9ACTN</name>
<dbReference type="Gene3D" id="3.60.110.10">
    <property type="entry name" value="Carbon-nitrogen hydrolase"/>
    <property type="match status" value="2"/>
</dbReference>
<dbReference type="InterPro" id="IPR003010">
    <property type="entry name" value="C-N_Hydrolase"/>
</dbReference>
<gene>
    <name evidence="3" type="ORF">LR394_23970</name>
</gene>
<comment type="caution">
    <text evidence="3">The sequence shown here is derived from an EMBL/GenBank/DDBJ whole genome shotgun (WGS) entry which is preliminary data.</text>
</comment>
<dbReference type="PANTHER" id="PTHR43674">
    <property type="entry name" value="NITRILASE C965.09-RELATED"/>
    <property type="match status" value="1"/>
</dbReference>
<dbReference type="PANTHER" id="PTHR43674:SF2">
    <property type="entry name" value="BETA-UREIDOPROPIONASE"/>
    <property type="match status" value="1"/>
</dbReference>
<dbReference type="EMBL" id="JAJOMB010000014">
    <property type="protein sequence ID" value="MCD5313969.1"/>
    <property type="molecule type" value="Genomic_DNA"/>
</dbReference>
<dbReference type="InterPro" id="IPR036526">
    <property type="entry name" value="C-N_Hydrolase_sf"/>
</dbReference>
<evidence type="ECO:0000313" key="4">
    <source>
        <dbReference type="Proteomes" id="UP001138997"/>
    </source>
</evidence>
<keyword evidence="4" id="KW-1185">Reference proteome</keyword>
<accession>A0A9X1NI41</accession>
<evidence type="ECO:0000259" key="2">
    <source>
        <dbReference type="PROSITE" id="PS50263"/>
    </source>
</evidence>
<keyword evidence="1 3" id="KW-0378">Hydrolase</keyword>
<protein>
    <submittedName>
        <fullName evidence="3">Carbon-nitrogen hydrolase family protein</fullName>
    </submittedName>
</protein>
<sequence>MPALPAPVRVATAQFFSGTDVRANLELCGHYLRAAAEAGAQILVTPENSNRVRDFTTRESAWEHAETLEGEFVTGLRAACAELGLYAAVGVDLRGEQAPDVHIGQVLIGPDGSILKVHRKHIFWDYEYTLFVPGDEPIEVVETPLGRLGLLMCADGIVPEVPRLLGLAGAQILLNSLNSRGPDELRTHVPLRAMENRVWHVSANTVGGPADAYPWMGGSQVVSPDGEVVAVADEHSEMLVWADIQVSEADDKWASFGADVIAWRRPDLYGDLVLPVTDLPVAAMYGPATDVPKKPLTVAPLQVSWFHNQDWTITRALGQISYAATRGIQLGVLPELFCFARGEVAADPAAAAKLSTDVLGRLTEAVAGGELWVVANLVEEEAGRYFSTAWLIGPDGVFGSYRKTHLTDPERAWATAGDELTVLDAPIGRIGLMIGAEVWLPEVARVLTVRGAEIIAHPTDWDRPEAATIAAVERTEENRTHLISATRLDCPAGLGSQVVQADEFVFGQPIALMRFPTVWTCRSGFEEQMRVDLDLRESHSKVMGFHLDPLATRQPHLYASFLSSPEQPR</sequence>
<dbReference type="InterPro" id="IPR050345">
    <property type="entry name" value="Aliph_Amidase/BUP"/>
</dbReference>
<evidence type="ECO:0000313" key="3">
    <source>
        <dbReference type="EMBL" id="MCD5313969.1"/>
    </source>
</evidence>
<dbReference type="GO" id="GO:0016811">
    <property type="term" value="F:hydrolase activity, acting on carbon-nitrogen (but not peptide) bonds, in linear amides"/>
    <property type="evidence" value="ECO:0007669"/>
    <property type="project" value="TreeGrafter"/>
</dbReference>
<dbReference type="PROSITE" id="PS50263">
    <property type="entry name" value="CN_HYDROLASE"/>
    <property type="match status" value="2"/>
</dbReference>
<feature type="domain" description="CN hydrolase" evidence="2">
    <location>
        <begin position="8"/>
        <end position="246"/>
    </location>
</feature>
<evidence type="ECO:0000256" key="1">
    <source>
        <dbReference type="ARBA" id="ARBA00022801"/>
    </source>
</evidence>
<organism evidence="3 4">
    <name type="scientific">Kineosporia babensis</name>
    <dbReference type="NCBI Taxonomy" id="499548"/>
    <lineage>
        <taxon>Bacteria</taxon>
        <taxon>Bacillati</taxon>
        <taxon>Actinomycetota</taxon>
        <taxon>Actinomycetes</taxon>
        <taxon>Kineosporiales</taxon>
        <taxon>Kineosporiaceae</taxon>
        <taxon>Kineosporia</taxon>
    </lineage>
</organism>